<keyword evidence="2" id="KW-1185">Reference proteome</keyword>
<comment type="caution">
    <text evidence="1">The sequence shown here is derived from an EMBL/GenBank/DDBJ whole genome shotgun (WGS) entry which is preliminary data.</text>
</comment>
<evidence type="ECO:0000313" key="1">
    <source>
        <dbReference type="EMBL" id="MDO7858234.1"/>
    </source>
</evidence>
<protein>
    <submittedName>
        <fullName evidence="1">Uncharacterized protein</fullName>
    </submittedName>
</protein>
<dbReference type="EMBL" id="JAUQTG010000012">
    <property type="protein sequence ID" value="MDO7858234.1"/>
    <property type="molecule type" value="Genomic_DNA"/>
</dbReference>
<reference evidence="1" key="1">
    <citation type="submission" date="2023-07" db="EMBL/GenBank/DDBJ databases">
        <authorList>
            <person name="Yang W."/>
            <person name="Chen J."/>
            <person name="Ji P."/>
            <person name="Hu F."/>
        </authorList>
    </citation>
    <scope>NUCLEOTIDE SEQUENCE</scope>
    <source>
        <strain evidence="1">CRE-138-0111</strain>
    </source>
</reference>
<sequence>MFPQGIEVRAHRYTQAGGKRMVQYSTPGTNGWLITNGSVSDLADVQSRHNALLIHARDNGLLVKSLHWLAISKLDTLPERASSGVCLLANFAAKSLALVFLGNGMKGRVFFIVIHFVSSSGRVRI</sequence>
<proteinExistence type="predicted"/>
<reference evidence="1" key="2">
    <citation type="journal article" date="2024" name="Int. J. Antimicrob. Agents">
        <title>Identification of a novel Providencia species showing multi-drug-resistant in three patients with hospital-acquired infection.</title>
        <authorList>
            <person name="Yang W."/>
            <person name="Chen J."/>
            <person name="Yang F."/>
            <person name="Ji P."/>
            <person name="Shen S."/>
            <person name="Yin D."/>
            <person name="Hu F."/>
        </authorList>
    </citation>
    <scope>NUCLEOTIDE SEQUENCE</scope>
    <source>
        <strain evidence="1">CRE-138-0111</strain>
    </source>
</reference>
<name>A0ABT9AUA8_9GAMM</name>
<dbReference type="Proteomes" id="UP001176478">
    <property type="component" value="Unassembled WGS sequence"/>
</dbReference>
<gene>
    <name evidence="1" type="ORF">Q5E86_18200</name>
</gene>
<organism evidence="1 2">
    <name type="scientific">Providencia huashanensis</name>
    <dbReference type="NCBI Taxonomy" id="3037798"/>
    <lineage>
        <taxon>Bacteria</taxon>
        <taxon>Pseudomonadati</taxon>
        <taxon>Pseudomonadota</taxon>
        <taxon>Gammaproteobacteria</taxon>
        <taxon>Enterobacterales</taxon>
        <taxon>Morganellaceae</taxon>
        <taxon>Providencia</taxon>
    </lineage>
</organism>
<evidence type="ECO:0000313" key="2">
    <source>
        <dbReference type="Proteomes" id="UP001176478"/>
    </source>
</evidence>
<accession>A0ABT9AUA8</accession>